<dbReference type="EMBL" id="CM039433">
    <property type="protein sequence ID" value="KAI4327336.1"/>
    <property type="molecule type" value="Genomic_DNA"/>
</dbReference>
<dbReference type="Proteomes" id="UP000828941">
    <property type="component" value="Chromosome 8"/>
</dbReference>
<evidence type="ECO:0000313" key="1">
    <source>
        <dbReference type="EMBL" id="KAI4327336.1"/>
    </source>
</evidence>
<evidence type="ECO:0000313" key="2">
    <source>
        <dbReference type="Proteomes" id="UP000828941"/>
    </source>
</evidence>
<accession>A0ACB9MTH3</accession>
<reference evidence="1 2" key="1">
    <citation type="journal article" date="2022" name="DNA Res.">
        <title>Chromosomal-level genome assembly of the orchid tree Bauhinia variegata (Leguminosae; Cercidoideae) supports the allotetraploid origin hypothesis of Bauhinia.</title>
        <authorList>
            <person name="Zhong Y."/>
            <person name="Chen Y."/>
            <person name="Zheng D."/>
            <person name="Pang J."/>
            <person name="Liu Y."/>
            <person name="Luo S."/>
            <person name="Meng S."/>
            <person name="Qian L."/>
            <person name="Wei D."/>
            <person name="Dai S."/>
            <person name="Zhou R."/>
        </authorList>
    </citation>
    <scope>NUCLEOTIDE SEQUENCE [LARGE SCALE GENOMIC DNA]</scope>
    <source>
        <strain evidence="1">BV-YZ2020</strain>
    </source>
</reference>
<name>A0ACB9MTH3_BAUVA</name>
<organism evidence="1 2">
    <name type="scientific">Bauhinia variegata</name>
    <name type="common">Purple orchid tree</name>
    <name type="synonym">Phanera variegata</name>
    <dbReference type="NCBI Taxonomy" id="167791"/>
    <lineage>
        <taxon>Eukaryota</taxon>
        <taxon>Viridiplantae</taxon>
        <taxon>Streptophyta</taxon>
        <taxon>Embryophyta</taxon>
        <taxon>Tracheophyta</taxon>
        <taxon>Spermatophyta</taxon>
        <taxon>Magnoliopsida</taxon>
        <taxon>eudicotyledons</taxon>
        <taxon>Gunneridae</taxon>
        <taxon>Pentapetalae</taxon>
        <taxon>rosids</taxon>
        <taxon>fabids</taxon>
        <taxon>Fabales</taxon>
        <taxon>Fabaceae</taxon>
        <taxon>Cercidoideae</taxon>
        <taxon>Cercideae</taxon>
        <taxon>Bauhiniinae</taxon>
        <taxon>Bauhinia</taxon>
    </lineage>
</organism>
<gene>
    <name evidence="1" type="ORF">L6164_019809</name>
</gene>
<sequence>MVSSVQSAHSAGIFWRFFLFLPVYALALPDYERSLSLNQNTTLKLSHDLSVGNSPGSKSGTSVLCERVHIHGRSRLRNLSKFCHSMVVKVFPTNSDVRLPNVEICFHRNVSLGVGMCPHGQWEKAAKGYWHRSMSPFDHKILDIRTAGSTLENFEVSIEEDFFLYRIVFLILGIMLMNFASFLSQSLAFYYSSAMTVGIVLVILMILYQGMKLLPTGRKSSLAIFLYSSAVGFGTFLLRYVPDFFRSVLMELGINEDMLNPLAIFLLAFIAIAGAWLGFWVVHKLVLTEDGSVDISTSQFVAWAIRIVAAIMILQSSMDPLLGTFALSSGLVLVLLKRILRLKFLRRCLKSLFKSSQKHRRSLAPDSSPFDDSNAFDEYMDKMRSKEDSKFRRSKVKRFTLAPCKPSHQGFDRTPPKKLSEEDTYPSTFHTTPERKKFSKVEWETFTQESTEKALEELVASPDFSKWLVSNADRISVTPNTRKADRRRRWLFWS</sequence>
<keyword evidence="2" id="KW-1185">Reference proteome</keyword>
<protein>
    <submittedName>
        <fullName evidence="1">Uncharacterized protein</fullName>
    </submittedName>
</protein>
<comment type="caution">
    <text evidence="1">The sequence shown here is derived from an EMBL/GenBank/DDBJ whole genome shotgun (WGS) entry which is preliminary data.</text>
</comment>
<proteinExistence type="predicted"/>